<protein>
    <submittedName>
        <fullName evidence="7">Valine dehydrogenase</fullName>
    </submittedName>
</protein>
<dbReference type="InterPro" id="IPR036291">
    <property type="entry name" value="NAD(P)-bd_dom_sf"/>
</dbReference>
<evidence type="ECO:0000313" key="8">
    <source>
        <dbReference type="Proteomes" id="UP000655410"/>
    </source>
</evidence>
<dbReference type="Pfam" id="PF02812">
    <property type="entry name" value="ELFV_dehydrog_N"/>
    <property type="match status" value="1"/>
</dbReference>
<dbReference type="PANTHER" id="PTHR42722">
    <property type="entry name" value="LEUCINE DEHYDROGENASE"/>
    <property type="match status" value="1"/>
</dbReference>
<accession>A0ABQ2NCI0</accession>
<feature type="region of interest" description="Disordered" evidence="5">
    <location>
        <begin position="1"/>
        <end position="20"/>
    </location>
</feature>
<dbReference type="Gene3D" id="3.40.50.10860">
    <property type="entry name" value="Leucine Dehydrogenase, chain A, domain 1"/>
    <property type="match status" value="1"/>
</dbReference>
<keyword evidence="2 4" id="KW-0560">Oxidoreductase</keyword>
<evidence type="ECO:0000259" key="6">
    <source>
        <dbReference type="SMART" id="SM00839"/>
    </source>
</evidence>
<dbReference type="InterPro" id="IPR046346">
    <property type="entry name" value="Aminoacid_DH-like_N_sf"/>
</dbReference>
<comment type="similarity">
    <text evidence="1 4">Belongs to the Glu/Leu/Phe/Val dehydrogenases family.</text>
</comment>
<proteinExistence type="inferred from homology"/>
<sequence>MSAVATSRTATAAPPASRPAGLVFDRTDELATAAHEQVVFCHDRATGLRAIIAIHDTTLGPALGGTRIHPYASEAEALTDVLRLSQGMTAKSAAAGMELGGGKAVIIGDPRTVKTRELLLAYGRFVDSLGGRYVTAGDVGSTADDLDVVAEATRWVVGKNKGGSGDSGYSTAYGVFCALRAAARHRFGQGGLAGSTIGVEGVGKVGARLVGLLAAAGVERILVSDPNAEATARLAGNYAAVEVVPSVVDADVDVYAPCALGATLTPQSVAALRARVVCGAANNQLLTHDVADLMHARGVLWVPDYVANAGGVVQVGGELYGHSHETVERGIEAIGHTTDEVLTTAEDLGITTAAAADAVVEARLAARRAELGRQEMGR</sequence>
<dbReference type="EMBL" id="BMNI01000009">
    <property type="protein sequence ID" value="GGO92751.1"/>
    <property type="molecule type" value="Genomic_DNA"/>
</dbReference>
<dbReference type="Gene3D" id="3.40.50.720">
    <property type="entry name" value="NAD(P)-binding Rossmann-like Domain"/>
    <property type="match status" value="1"/>
</dbReference>
<evidence type="ECO:0000313" key="7">
    <source>
        <dbReference type="EMBL" id="GGO92751.1"/>
    </source>
</evidence>
<evidence type="ECO:0000256" key="5">
    <source>
        <dbReference type="SAM" id="MobiDB-lite"/>
    </source>
</evidence>
<dbReference type="PRINTS" id="PR00082">
    <property type="entry name" value="GLFDHDRGNASE"/>
</dbReference>
<dbReference type="Proteomes" id="UP000655410">
    <property type="component" value="Unassembled WGS sequence"/>
</dbReference>
<reference evidence="8" key="1">
    <citation type="journal article" date="2019" name="Int. J. Syst. Evol. Microbiol.">
        <title>The Global Catalogue of Microorganisms (GCM) 10K type strain sequencing project: providing services to taxonomists for standard genome sequencing and annotation.</title>
        <authorList>
            <consortium name="The Broad Institute Genomics Platform"/>
            <consortium name="The Broad Institute Genome Sequencing Center for Infectious Disease"/>
            <person name="Wu L."/>
            <person name="Ma J."/>
        </authorList>
    </citation>
    <scope>NUCLEOTIDE SEQUENCE [LARGE SCALE GENOMIC DNA]</scope>
    <source>
        <strain evidence="8">CGMCC 4.7371</strain>
    </source>
</reference>
<gene>
    <name evidence="7" type="ORF">GCM10011584_29880</name>
</gene>
<dbReference type="InterPro" id="IPR006096">
    <property type="entry name" value="Glu/Leu/Phe/Val/Trp_DH_C"/>
</dbReference>
<keyword evidence="3" id="KW-0520">NAD</keyword>
<dbReference type="SUPFAM" id="SSF53223">
    <property type="entry name" value="Aminoacid dehydrogenase-like, N-terminal domain"/>
    <property type="match status" value="1"/>
</dbReference>
<dbReference type="PIRSF" id="PIRSF000188">
    <property type="entry name" value="Phe_leu_dh"/>
    <property type="match status" value="1"/>
</dbReference>
<evidence type="ECO:0000256" key="4">
    <source>
        <dbReference type="RuleBase" id="RU004417"/>
    </source>
</evidence>
<name>A0ABQ2NCI0_9ACTN</name>
<dbReference type="CDD" id="cd01075">
    <property type="entry name" value="NAD_bind_Leu_Phe_Val_DH"/>
    <property type="match status" value="1"/>
</dbReference>
<keyword evidence="8" id="KW-1185">Reference proteome</keyword>
<dbReference type="PANTHER" id="PTHR42722:SF1">
    <property type="entry name" value="VALINE DEHYDROGENASE"/>
    <property type="match status" value="1"/>
</dbReference>
<evidence type="ECO:0000256" key="1">
    <source>
        <dbReference type="ARBA" id="ARBA00006382"/>
    </source>
</evidence>
<dbReference type="Pfam" id="PF00208">
    <property type="entry name" value="ELFV_dehydrog"/>
    <property type="match status" value="1"/>
</dbReference>
<evidence type="ECO:0000256" key="2">
    <source>
        <dbReference type="ARBA" id="ARBA00023002"/>
    </source>
</evidence>
<comment type="caution">
    <text evidence="7">The sequence shown here is derived from an EMBL/GenBank/DDBJ whole genome shotgun (WGS) entry which is preliminary data.</text>
</comment>
<dbReference type="InterPro" id="IPR016211">
    <property type="entry name" value="Glu/Phe/Leu/Val/Trp_DH_bac/arc"/>
</dbReference>
<dbReference type="InterPro" id="IPR006095">
    <property type="entry name" value="Glu/Leu/Phe/Val/Trp_DH"/>
</dbReference>
<organism evidence="7 8">
    <name type="scientific">Nocardioides phosphati</name>
    <dbReference type="NCBI Taxonomy" id="1867775"/>
    <lineage>
        <taxon>Bacteria</taxon>
        <taxon>Bacillati</taxon>
        <taxon>Actinomycetota</taxon>
        <taxon>Actinomycetes</taxon>
        <taxon>Propionibacteriales</taxon>
        <taxon>Nocardioidaceae</taxon>
        <taxon>Nocardioides</taxon>
    </lineage>
</organism>
<evidence type="ECO:0000256" key="3">
    <source>
        <dbReference type="ARBA" id="ARBA00023027"/>
    </source>
</evidence>
<feature type="domain" description="Glutamate/phenylalanine/leucine/valine/L-tryptophan dehydrogenase C-terminal" evidence="6">
    <location>
        <begin position="165"/>
        <end position="372"/>
    </location>
</feature>
<dbReference type="SMART" id="SM00839">
    <property type="entry name" value="ELFV_dehydrog"/>
    <property type="match status" value="1"/>
</dbReference>
<dbReference type="InterPro" id="IPR006097">
    <property type="entry name" value="Glu/Leu/Phe/Val/Trp_DH_dimer"/>
</dbReference>
<dbReference type="SUPFAM" id="SSF51735">
    <property type="entry name" value="NAD(P)-binding Rossmann-fold domains"/>
    <property type="match status" value="1"/>
</dbReference>
<dbReference type="RefSeq" id="WP_229662916.1">
    <property type="nucleotide sequence ID" value="NZ_BMNI01000009.1"/>
</dbReference>